<dbReference type="EMBL" id="CP035807">
    <property type="protein sequence ID" value="QEN03657.1"/>
    <property type="molecule type" value="Genomic_DNA"/>
</dbReference>
<dbReference type="InterPro" id="IPR018060">
    <property type="entry name" value="HTH_AraC"/>
</dbReference>
<dbReference type="Proteomes" id="UP000323824">
    <property type="component" value="Chromosome"/>
</dbReference>
<dbReference type="Pfam" id="PF12833">
    <property type="entry name" value="HTH_18"/>
    <property type="match status" value="1"/>
</dbReference>
<keyword evidence="6" id="KW-1185">Reference proteome</keyword>
<dbReference type="GO" id="GO:0043565">
    <property type="term" value="F:sequence-specific DNA binding"/>
    <property type="evidence" value="ECO:0007669"/>
    <property type="project" value="InterPro"/>
</dbReference>
<name>A0A5C1Q8B1_9SPIO</name>
<evidence type="ECO:0000313" key="5">
    <source>
        <dbReference type="EMBL" id="QEN03657.1"/>
    </source>
</evidence>
<evidence type="ECO:0000313" key="6">
    <source>
        <dbReference type="Proteomes" id="UP000323824"/>
    </source>
</evidence>
<evidence type="ECO:0000259" key="4">
    <source>
        <dbReference type="PROSITE" id="PS01124"/>
    </source>
</evidence>
<gene>
    <name evidence="5" type="ORF">EW093_02720</name>
</gene>
<dbReference type="Gene3D" id="1.10.10.60">
    <property type="entry name" value="Homeodomain-like"/>
    <property type="match status" value="2"/>
</dbReference>
<dbReference type="AlphaFoldDB" id="A0A5C1Q8B1"/>
<dbReference type="PRINTS" id="PR00032">
    <property type="entry name" value="HTHARAC"/>
</dbReference>
<organism evidence="5 6">
    <name type="scientific">Thiospirochaeta perfilievii</name>
    <dbReference type="NCBI Taxonomy" id="252967"/>
    <lineage>
        <taxon>Bacteria</taxon>
        <taxon>Pseudomonadati</taxon>
        <taxon>Spirochaetota</taxon>
        <taxon>Spirochaetia</taxon>
        <taxon>Spirochaetales</taxon>
        <taxon>Spirochaetaceae</taxon>
        <taxon>Thiospirochaeta</taxon>
    </lineage>
</organism>
<dbReference type="RefSeq" id="WP_149566915.1">
    <property type="nucleotide sequence ID" value="NZ_CP035807.1"/>
</dbReference>
<keyword evidence="1" id="KW-0805">Transcription regulation</keyword>
<dbReference type="OrthoDB" id="9794330at2"/>
<dbReference type="SUPFAM" id="SSF46689">
    <property type="entry name" value="Homeodomain-like"/>
    <property type="match status" value="2"/>
</dbReference>
<dbReference type="PANTHER" id="PTHR43280:SF2">
    <property type="entry name" value="HTH-TYPE TRANSCRIPTIONAL REGULATOR EXSA"/>
    <property type="match status" value="1"/>
</dbReference>
<evidence type="ECO:0000256" key="3">
    <source>
        <dbReference type="ARBA" id="ARBA00023163"/>
    </source>
</evidence>
<dbReference type="PANTHER" id="PTHR43280">
    <property type="entry name" value="ARAC-FAMILY TRANSCRIPTIONAL REGULATOR"/>
    <property type="match status" value="1"/>
</dbReference>
<reference evidence="5 6" key="2">
    <citation type="submission" date="2019-09" db="EMBL/GenBank/DDBJ databases">
        <title>Complete Genome Sequence and Methylome Analysis of free living Spirochaetas.</title>
        <authorList>
            <person name="Leshcheva N."/>
            <person name="Mikheeva N."/>
        </authorList>
    </citation>
    <scope>NUCLEOTIDE SEQUENCE [LARGE SCALE GENOMIC DNA]</scope>
    <source>
        <strain evidence="5 6">P</strain>
    </source>
</reference>
<protein>
    <submittedName>
        <fullName evidence="5">AraC family transcriptional regulator</fullName>
    </submittedName>
</protein>
<dbReference type="KEGG" id="sper:EW093_02720"/>
<dbReference type="InterPro" id="IPR020449">
    <property type="entry name" value="Tscrpt_reg_AraC-type_HTH"/>
</dbReference>
<dbReference type="SMART" id="SM00342">
    <property type="entry name" value="HTH_ARAC"/>
    <property type="match status" value="1"/>
</dbReference>
<feature type="domain" description="HTH araC/xylS-type" evidence="4">
    <location>
        <begin position="53"/>
        <end position="151"/>
    </location>
</feature>
<keyword evidence="2" id="KW-0238">DNA-binding</keyword>
<evidence type="ECO:0000256" key="2">
    <source>
        <dbReference type="ARBA" id="ARBA00023125"/>
    </source>
</evidence>
<dbReference type="PROSITE" id="PS01124">
    <property type="entry name" value="HTH_ARAC_FAMILY_2"/>
    <property type="match status" value="1"/>
</dbReference>
<proteinExistence type="predicted"/>
<keyword evidence="3" id="KW-0804">Transcription</keyword>
<dbReference type="GO" id="GO:0003700">
    <property type="term" value="F:DNA-binding transcription factor activity"/>
    <property type="evidence" value="ECO:0007669"/>
    <property type="project" value="InterPro"/>
</dbReference>
<sequence>MESNNKRIDRFFVSLYHVRTRENTQTLIYNFLLEVGESIVSFNEDDKTIDYVRIAKRIIDSKLGEDISLSSIADEMGFSSFYLSRIFKNVCNDSFSNYLKNKRMLLAKELLEDNSIQIQDISKRVGYWSPNYFIKVFKKYYGVTPGEYRHTSLNQDYRSTMI</sequence>
<dbReference type="InterPro" id="IPR009057">
    <property type="entry name" value="Homeodomain-like_sf"/>
</dbReference>
<evidence type="ECO:0000256" key="1">
    <source>
        <dbReference type="ARBA" id="ARBA00023015"/>
    </source>
</evidence>
<reference evidence="5 6" key="1">
    <citation type="submission" date="2019-02" db="EMBL/GenBank/DDBJ databases">
        <authorList>
            <person name="Fomenkov A."/>
            <person name="Dubinina G."/>
            <person name="Grabovich M."/>
            <person name="Vincze T."/>
            <person name="Roberts R.J."/>
        </authorList>
    </citation>
    <scope>NUCLEOTIDE SEQUENCE [LARGE SCALE GENOMIC DNA]</scope>
    <source>
        <strain evidence="5 6">P</strain>
    </source>
</reference>
<accession>A0A5C1Q8B1</accession>